<evidence type="ECO:0000256" key="4">
    <source>
        <dbReference type="ARBA" id="ARBA00022989"/>
    </source>
</evidence>
<evidence type="ECO:0000256" key="6">
    <source>
        <dbReference type="SAM" id="Phobius"/>
    </source>
</evidence>
<gene>
    <name evidence="7" type="ORF">Q9L58_001511</name>
</gene>
<evidence type="ECO:0000256" key="3">
    <source>
        <dbReference type="ARBA" id="ARBA00022692"/>
    </source>
</evidence>
<comment type="caution">
    <text evidence="7">The sequence shown here is derived from an EMBL/GenBank/DDBJ whole genome shotgun (WGS) entry which is preliminary data.</text>
</comment>
<protein>
    <submittedName>
        <fullName evidence="7">Uncharacterized protein</fullName>
    </submittedName>
</protein>
<proteinExistence type="inferred from homology"/>
<feature type="transmembrane region" description="Helical" evidence="6">
    <location>
        <begin position="66"/>
        <end position="84"/>
    </location>
</feature>
<evidence type="ECO:0000313" key="7">
    <source>
        <dbReference type="EMBL" id="KAL0639482.1"/>
    </source>
</evidence>
<dbReference type="Proteomes" id="UP001447188">
    <property type="component" value="Unassembled WGS sequence"/>
</dbReference>
<keyword evidence="8" id="KW-1185">Reference proteome</keyword>
<dbReference type="InterPro" id="IPR009311">
    <property type="entry name" value="IFI6/IFI27-like"/>
</dbReference>
<keyword evidence="5 6" id="KW-0472">Membrane</keyword>
<evidence type="ECO:0000256" key="2">
    <source>
        <dbReference type="ARBA" id="ARBA00007262"/>
    </source>
</evidence>
<comment type="subcellular location">
    <subcellularLocation>
        <location evidence="1">Membrane</location>
        <topology evidence="1">Multi-pass membrane protein</topology>
    </subcellularLocation>
</comment>
<keyword evidence="3 6" id="KW-0812">Transmembrane</keyword>
<dbReference type="EMBL" id="JBBBZM010000011">
    <property type="protein sequence ID" value="KAL0639482.1"/>
    <property type="molecule type" value="Genomic_DNA"/>
</dbReference>
<feature type="transmembrane region" description="Helical" evidence="6">
    <location>
        <begin position="32"/>
        <end position="54"/>
    </location>
</feature>
<sequence>MTETRTFIFPLHQFTVAGVALLMYAEEHPVEFAIFSLVVVAGVVTIVVPLAIGFGAAGPVAGTVAAAWQATIGNVVAGSLFATLQSMAMTGTLAAVGGGLIAVGTVGLAGGAEWARGVDWAKSVDWTKGEDWEMWAHVAGLDGSFIEQWGSSVELAAKEGWSSVESVGRDGWNRIGDAFRSGAGESGRRPFTWW</sequence>
<evidence type="ECO:0000256" key="1">
    <source>
        <dbReference type="ARBA" id="ARBA00004141"/>
    </source>
</evidence>
<reference evidence="7 8" key="1">
    <citation type="submission" date="2024-02" db="EMBL/GenBank/DDBJ databases">
        <title>Discinaceae phylogenomics.</title>
        <authorList>
            <person name="Dirks A.C."/>
            <person name="James T.Y."/>
        </authorList>
    </citation>
    <scope>NUCLEOTIDE SEQUENCE [LARGE SCALE GENOMIC DNA]</scope>
    <source>
        <strain evidence="7 8">ACD0624</strain>
    </source>
</reference>
<dbReference type="Gene3D" id="6.10.110.10">
    <property type="match status" value="1"/>
</dbReference>
<organism evidence="7 8">
    <name type="scientific">Discina gigas</name>
    <dbReference type="NCBI Taxonomy" id="1032678"/>
    <lineage>
        <taxon>Eukaryota</taxon>
        <taxon>Fungi</taxon>
        <taxon>Dikarya</taxon>
        <taxon>Ascomycota</taxon>
        <taxon>Pezizomycotina</taxon>
        <taxon>Pezizomycetes</taxon>
        <taxon>Pezizales</taxon>
        <taxon>Discinaceae</taxon>
        <taxon>Discina</taxon>
    </lineage>
</organism>
<name>A0ABR3GU72_9PEZI</name>
<evidence type="ECO:0000313" key="8">
    <source>
        <dbReference type="Proteomes" id="UP001447188"/>
    </source>
</evidence>
<feature type="transmembrane region" description="Helical" evidence="6">
    <location>
        <begin position="6"/>
        <end position="25"/>
    </location>
</feature>
<comment type="similarity">
    <text evidence="2">Belongs to the IFI6/IFI27 family.</text>
</comment>
<accession>A0ABR3GU72</accession>
<dbReference type="PANTHER" id="PTHR16932:SF18">
    <property type="entry name" value="INTERFERON, ALPHA-INDUCIBLE PROTEIN 27-LIKE 2"/>
    <property type="match status" value="1"/>
</dbReference>
<dbReference type="Pfam" id="PF06140">
    <property type="entry name" value="Ifi-6-16"/>
    <property type="match status" value="1"/>
</dbReference>
<keyword evidence="4 6" id="KW-1133">Transmembrane helix</keyword>
<dbReference type="InterPro" id="IPR038213">
    <property type="entry name" value="IFI6/IFI27-like_sf"/>
</dbReference>
<dbReference type="PANTHER" id="PTHR16932">
    <property type="entry name" value="INTERFERON ALPHA-INDUCIBLE PROTEIN 27"/>
    <property type="match status" value="1"/>
</dbReference>
<evidence type="ECO:0000256" key="5">
    <source>
        <dbReference type="ARBA" id="ARBA00023136"/>
    </source>
</evidence>